<evidence type="ECO:0000256" key="1">
    <source>
        <dbReference type="SAM" id="MobiDB-lite"/>
    </source>
</evidence>
<dbReference type="Proteomes" id="UP001396334">
    <property type="component" value="Unassembled WGS sequence"/>
</dbReference>
<evidence type="ECO:0000259" key="2">
    <source>
        <dbReference type="Pfam" id="PF13456"/>
    </source>
</evidence>
<dbReference type="CDD" id="cd06222">
    <property type="entry name" value="RNase_H_like"/>
    <property type="match status" value="1"/>
</dbReference>
<dbReference type="InterPro" id="IPR052929">
    <property type="entry name" value="RNase_H-like_EbsB-rel"/>
</dbReference>
<evidence type="ECO:0000313" key="3">
    <source>
        <dbReference type="EMBL" id="KAK9037969.1"/>
    </source>
</evidence>
<reference evidence="3 4" key="1">
    <citation type="journal article" date="2024" name="G3 (Bethesda)">
        <title>Genome assembly of Hibiscus sabdariffa L. provides insights into metabolisms of medicinal natural products.</title>
        <authorList>
            <person name="Kim T."/>
        </authorList>
    </citation>
    <scope>NUCLEOTIDE SEQUENCE [LARGE SCALE GENOMIC DNA]</scope>
    <source>
        <strain evidence="3">TK-2024</strain>
        <tissue evidence="3">Old leaves</tissue>
    </source>
</reference>
<dbReference type="PANTHER" id="PTHR47074:SF61">
    <property type="entry name" value="RNASE H TYPE-1 DOMAIN-CONTAINING PROTEIN"/>
    <property type="match status" value="1"/>
</dbReference>
<protein>
    <recommendedName>
        <fullName evidence="2">RNase H type-1 domain-containing protein</fullName>
    </recommendedName>
</protein>
<dbReference type="EMBL" id="JBBPBN010000005">
    <property type="protein sequence ID" value="KAK9037969.1"/>
    <property type="molecule type" value="Genomic_DNA"/>
</dbReference>
<dbReference type="PANTHER" id="PTHR47074">
    <property type="entry name" value="BNAC02G40300D PROTEIN"/>
    <property type="match status" value="1"/>
</dbReference>
<proteinExistence type="predicted"/>
<dbReference type="InterPro" id="IPR036397">
    <property type="entry name" value="RNaseH_sf"/>
</dbReference>
<gene>
    <name evidence="3" type="ORF">V6N11_022863</name>
</gene>
<organism evidence="3 4">
    <name type="scientific">Hibiscus sabdariffa</name>
    <name type="common">roselle</name>
    <dbReference type="NCBI Taxonomy" id="183260"/>
    <lineage>
        <taxon>Eukaryota</taxon>
        <taxon>Viridiplantae</taxon>
        <taxon>Streptophyta</taxon>
        <taxon>Embryophyta</taxon>
        <taxon>Tracheophyta</taxon>
        <taxon>Spermatophyta</taxon>
        <taxon>Magnoliopsida</taxon>
        <taxon>eudicotyledons</taxon>
        <taxon>Gunneridae</taxon>
        <taxon>Pentapetalae</taxon>
        <taxon>rosids</taxon>
        <taxon>malvids</taxon>
        <taxon>Malvales</taxon>
        <taxon>Malvaceae</taxon>
        <taxon>Malvoideae</taxon>
        <taxon>Hibiscus</taxon>
    </lineage>
</organism>
<dbReference type="SUPFAM" id="SSF53098">
    <property type="entry name" value="Ribonuclease H-like"/>
    <property type="match status" value="1"/>
</dbReference>
<accession>A0ABR2TL11</accession>
<evidence type="ECO:0000313" key="4">
    <source>
        <dbReference type="Proteomes" id="UP001396334"/>
    </source>
</evidence>
<comment type="caution">
    <text evidence="3">The sequence shown here is derived from an EMBL/GenBank/DDBJ whole genome shotgun (WGS) entry which is preliminary data.</text>
</comment>
<name>A0ABR2TL11_9ROSI</name>
<keyword evidence="4" id="KW-1185">Reference proteome</keyword>
<dbReference type="InterPro" id="IPR012337">
    <property type="entry name" value="RNaseH-like_sf"/>
</dbReference>
<dbReference type="Gene3D" id="3.30.420.10">
    <property type="entry name" value="Ribonuclease H-like superfamily/Ribonuclease H"/>
    <property type="match status" value="1"/>
</dbReference>
<dbReference type="InterPro" id="IPR044730">
    <property type="entry name" value="RNase_H-like_dom_plant"/>
</dbReference>
<feature type="region of interest" description="Disordered" evidence="1">
    <location>
        <begin position="182"/>
        <end position="201"/>
    </location>
</feature>
<feature type="domain" description="RNase H type-1" evidence="2">
    <location>
        <begin position="210"/>
        <end position="330"/>
    </location>
</feature>
<dbReference type="Pfam" id="PF13456">
    <property type="entry name" value="RVT_3"/>
    <property type="match status" value="1"/>
</dbReference>
<dbReference type="InterPro" id="IPR002156">
    <property type="entry name" value="RNaseH_domain"/>
</dbReference>
<sequence>MGFKNLAKFNIALLAKQGRGDGKVTDSCVDANFPYVSDFINSESNTWNEDLIKSKFNETLSKRILSVQLPNMAQPDVLVWRGDRTGEYLVKSGYRMLLGDSMAFPAYPPSVPKRTAQAFFNKLWHSSIPAKIKINAWLNHLIRECTISSQVFAALNLDTTQEPDQEWFSWLARFTSGFYQHESSHSPSTPQHPPSSGNWSPSCEGTLKVNFDAAFDNINLVSSSGVVIRNHEGLLMAVGTFINSNILDPCIAEAKACEQAVELAADLNFHNVVVEGDSLIVIKKLQASIKDRSLICMLIQNIQRRFDDFMSLTYQHCQRNRNKVAHKIAHLGRSLSVSSIWIEEAPSVIEAAIEEDRWWNHPQA</sequence>